<accession>A0A9Q0RMM5</accession>
<keyword evidence="1" id="KW-1133">Transmembrane helix</keyword>
<evidence type="ECO:0000313" key="3">
    <source>
        <dbReference type="Proteomes" id="UP001142055"/>
    </source>
</evidence>
<organism evidence="2 3">
    <name type="scientific">Blomia tropicalis</name>
    <name type="common">Mite</name>
    <dbReference type="NCBI Taxonomy" id="40697"/>
    <lineage>
        <taxon>Eukaryota</taxon>
        <taxon>Metazoa</taxon>
        <taxon>Ecdysozoa</taxon>
        <taxon>Arthropoda</taxon>
        <taxon>Chelicerata</taxon>
        <taxon>Arachnida</taxon>
        <taxon>Acari</taxon>
        <taxon>Acariformes</taxon>
        <taxon>Sarcoptiformes</taxon>
        <taxon>Astigmata</taxon>
        <taxon>Glycyphagoidea</taxon>
        <taxon>Echimyopodidae</taxon>
        <taxon>Blomia</taxon>
    </lineage>
</organism>
<dbReference type="AlphaFoldDB" id="A0A9Q0RMM5"/>
<evidence type="ECO:0000256" key="1">
    <source>
        <dbReference type="SAM" id="Phobius"/>
    </source>
</evidence>
<sequence>MFSSIPFSCRNIIKNQLIEHNLVTYIVISSSRELFGYINYVFLLTNVPINVYILRRNLFEPQKVLDQIILWTIALVQMLSFLIVFIPPSWCTKVYHSPAKFIPTLLPMLRGSSCWIKYKMKYEDLYHRLIDNGPKLALTIGPVRAITYMTSLEV</sequence>
<dbReference type="Proteomes" id="UP001142055">
    <property type="component" value="Chromosome 2"/>
</dbReference>
<feature type="transmembrane region" description="Helical" evidence="1">
    <location>
        <begin position="34"/>
        <end position="53"/>
    </location>
</feature>
<name>A0A9Q0RMM5_BLOTA</name>
<keyword evidence="1" id="KW-0812">Transmembrane</keyword>
<keyword evidence="1" id="KW-0472">Membrane</keyword>
<dbReference type="EMBL" id="JAPWDV010000002">
    <property type="protein sequence ID" value="KAJ6219640.1"/>
    <property type="molecule type" value="Genomic_DNA"/>
</dbReference>
<gene>
    <name evidence="2" type="ORF">RDWZM_005452</name>
</gene>
<comment type="caution">
    <text evidence="2">The sequence shown here is derived from an EMBL/GenBank/DDBJ whole genome shotgun (WGS) entry which is preliminary data.</text>
</comment>
<evidence type="ECO:0000313" key="2">
    <source>
        <dbReference type="EMBL" id="KAJ6219640.1"/>
    </source>
</evidence>
<proteinExistence type="predicted"/>
<protein>
    <submittedName>
        <fullName evidence="2">Uncharacterized protein</fullName>
    </submittedName>
</protein>
<reference evidence="2" key="1">
    <citation type="submission" date="2022-12" db="EMBL/GenBank/DDBJ databases">
        <title>Genome assemblies of Blomia tropicalis.</title>
        <authorList>
            <person name="Cui Y."/>
        </authorList>
    </citation>
    <scope>NUCLEOTIDE SEQUENCE</scope>
    <source>
        <tissue evidence="2">Adult mites</tissue>
    </source>
</reference>
<feature type="transmembrane region" description="Helical" evidence="1">
    <location>
        <begin position="65"/>
        <end position="86"/>
    </location>
</feature>
<keyword evidence="3" id="KW-1185">Reference proteome</keyword>